<keyword evidence="7" id="KW-1185">Reference proteome</keyword>
<evidence type="ECO:0000256" key="2">
    <source>
        <dbReference type="ARBA" id="ARBA00022630"/>
    </source>
</evidence>
<sequence>MSQRSSFETFMQQHSHIRYVTPDAPEYAILREAYILDSPAVPFAIVRPRDAEDVATLVSWATSEGVGITVRSGGHDLFGRCFAQDALAIDMRDIDFITVDSSGSSATIGGGILAFKLAEELSKHHLATAFGSFATVGYVGWATHGGYGALEANYGLGVDQIIGATLVNPQGELVTADTEMLEAIRGGGGCLGVIVDLTVKTYPLKEVLGGVIVYKSQELSATLHMFSSGYKALAKNGLPKSLGIQQSVVNTPFGKAFAVGFLWSSDDIETGRQWLDQVTPLGGEVALNTVKATTTPEWMAISTELPPKSAYGGNCTISVKEMTDEVVAVMAQEFAKMPDDPATLFSAHQLRGPSAAPRAGSVFSARTPHYVFEFIGTTSSPDRAQESWLWVTGFRDALRKTDPENLLETSYISLTPPEEARCSTIYGSQWQRLVELKNRYDPRNIFCYSLAQFN</sequence>
<name>A0A9P9WUZ4_9PEZI</name>
<gene>
    <name evidence="6" type="ORF">JX265_002724</name>
</gene>
<evidence type="ECO:0000256" key="3">
    <source>
        <dbReference type="ARBA" id="ARBA00022827"/>
    </source>
</evidence>
<dbReference type="InterPro" id="IPR016169">
    <property type="entry name" value="FAD-bd_PCMH_sub2"/>
</dbReference>
<evidence type="ECO:0000256" key="1">
    <source>
        <dbReference type="ARBA" id="ARBA00005466"/>
    </source>
</evidence>
<dbReference type="InterPro" id="IPR012951">
    <property type="entry name" value="BBE"/>
</dbReference>
<keyword evidence="2" id="KW-0285">Flavoprotein</keyword>
<protein>
    <recommendedName>
        <fullName evidence="5">FAD-binding PCMH-type domain-containing protein</fullName>
    </recommendedName>
</protein>
<evidence type="ECO:0000313" key="6">
    <source>
        <dbReference type="EMBL" id="KAI1879770.1"/>
    </source>
</evidence>
<dbReference type="PROSITE" id="PS51387">
    <property type="entry name" value="FAD_PCMH"/>
    <property type="match status" value="1"/>
</dbReference>
<dbReference type="InterPro" id="IPR006093">
    <property type="entry name" value="Oxy_OxRdtase_FAD_BS"/>
</dbReference>
<comment type="caution">
    <text evidence="6">The sequence shown here is derived from an EMBL/GenBank/DDBJ whole genome shotgun (WGS) entry which is preliminary data.</text>
</comment>
<dbReference type="Pfam" id="PF08031">
    <property type="entry name" value="BBE"/>
    <property type="match status" value="1"/>
</dbReference>
<dbReference type="InterPro" id="IPR016167">
    <property type="entry name" value="FAD-bd_PCMH_sub1"/>
</dbReference>
<dbReference type="GO" id="GO:0016491">
    <property type="term" value="F:oxidoreductase activity"/>
    <property type="evidence" value="ECO:0007669"/>
    <property type="project" value="UniProtKB-KW"/>
</dbReference>
<dbReference type="PROSITE" id="PS00862">
    <property type="entry name" value="OX2_COVAL_FAD"/>
    <property type="match status" value="1"/>
</dbReference>
<organism evidence="6 7">
    <name type="scientific">Neoarthrinium moseri</name>
    <dbReference type="NCBI Taxonomy" id="1658444"/>
    <lineage>
        <taxon>Eukaryota</taxon>
        <taxon>Fungi</taxon>
        <taxon>Dikarya</taxon>
        <taxon>Ascomycota</taxon>
        <taxon>Pezizomycotina</taxon>
        <taxon>Sordariomycetes</taxon>
        <taxon>Xylariomycetidae</taxon>
        <taxon>Amphisphaeriales</taxon>
        <taxon>Apiosporaceae</taxon>
        <taxon>Neoarthrinium</taxon>
    </lineage>
</organism>
<dbReference type="InterPro" id="IPR006094">
    <property type="entry name" value="Oxid_FAD_bind_N"/>
</dbReference>
<reference evidence="6" key="1">
    <citation type="submission" date="2021-03" db="EMBL/GenBank/DDBJ databases">
        <title>Revisited historic fungal species revealed as producer of novel bioactive compounds through whole genome sequencing and comparative genomics.</title>
        <authorList>
            <person name="Vignolle G.A."/>
            <person name="Hochenegger N."/>
            <person name="Mach R.L."/>
            <person name="Mach-Aigner A.R."/>
            <person name="Javad Rahimi M."/>
            <person name="Salim K.A."/>
            <person name="Chan C.M."/>
            <person name="Lim L.B.L."/>
            <person name="Cai F."/>
            <person name="Druzhinina I.S."/>
            <person name="U'Ren J.M."/>
            <person name="Derntl C."/>
        </authorList>
    </citation>
    <scope>NUCLEOTIDE SEQUENCE</scope>
    <source>
        <strain evidence="6">TUCIM 5799</strain>
    </source>
</reference>
<accession>A0A9P9WUZ4</accession>
<dbReference type="InterPro" id="IPR036318">
    <property type="entry name" value="FAD-bd_PCMH-like_sf"/>
</dbReference>
<dbReference type="Proteomes" id="UP000829685">
    <property type="component" value="Unassembled WGS sequence"/>
</dbReference>
<dbReference type="PANTHER" id="PTHR42973">
    <property type="entry name" value="BINDING OXIDOREDUCTASE, PUTATIVE (AFU_ORTHOLOGUE AFUA_1G17690)-RELATED"/>
    <property type="match status" value="1"/>
</dbReference>
<dbReference type="PANTHER" id="PTHR42973:SF7">
    <property type="entry name" value="FAD-BINDING PCMH-TYPE DOMAIN-CONTAINING PROTEIN"/>
    <property type="match status" value="1"/>
</dbReference>
<evidence type="ECO:0000256" key="4">
    <source>
        <dbReference type="ARBA" id="ARBA00023002"/>
    </source>
</evidence>
<keyword evidence="4" id="KW-0560">Oxidoreductase</keyword>
<dbReference type="Gene3D" id="3.30.43.10">
    <property type="entry name" value="Uridine Diphospho-n-acetylenolpyruvylglucosamine Reductase, domain 2"/>
    <property type="match status" value="1"/>
</dbReference>
<evidence type="ECO:0000259" key="5">
    <source>
        <dbReference type="PROSITE" id="PS51387"/>
    </source>
</evidence>
<keyword evidence="3" id="KW-0274">FAD</keyword>
<feature type="domain" description="FAD-binding PCMH-type" evidence="5">
    <location>
        <begin position="38"/>
        <end position="204"/>
    </location>
</feature>
<dbReference type="InterPro" id="IPR016166">
    <property type="entry name" value="FAD-bd_PCMH"/>
</dbReference>
<dbReference type="GO" id="GO:0071949">
    <property type="term" value="F:FAD binding"/>
    <property type="evidence" value="ECO:0007669"/>
    <property type="project" value="InterPro"/>
</dbReference>
<comment type="similarity">
    <text evidence="1">Belongs to the oxygen-dependent FAD-linked oxidoreductase family.</text>
</comment>
<dbReference type="Pfam" id="PF01565">
    <property type="entry name" value="FAD_binding_4"/>
    <property type="match status" value="1"/>
</dbReference>
<dbReference type="AlphaFoldDB" id="A0A9P9WUZ4"/>
<dbReference type="InterPro" id="IPR050416">
    <property type="entry name" value="FAD-linked_Oxidoreductase"/>
</dbReference>
<dbReference type="EMBL" id="JAFIMR010000004">
    <property type="protein sequence ID" value="KAI1879770.1"/>
    <property type="molecule type" value="Genomic_DNA"/>
</dbReference>
<dbReference type="Gene3D" id="3.40.462.20">
    <property type="match status" value="1"/>
</dbReference>
<evidence type="ECO:0000313" key="7">
    <source>
        <dbReference type="Proteomes" id="UP000829685"/>
    </source>
</evidence>
<proteinExistence type="inferred from homology"/>
<dbReference type="Gene3D" id="3.30.465.10">
    <property type="match status" value="1"/>
</dbReference>
<dbReference type="SUPFAM" id="SSF56176">
    <property type="entry name" value="FAD-binding/transporter-associated domain-like"/>
    <property type="match status" value="1"/>
</dbReference>